<evidence type="ECO:0000256" key="3">
    <source>
        <dbReference type="ARBA" id="ARBA00022741"/>
    </source>
</evidence>
<dbReference type="RefSeq" id="WP_043936755.1">
    <property type="nucleotide sequence ID" value="NZ_MOOK01000239.1"/>
</dbReference>
<dbReference type="CDD" id="cd03255">
    <property type="entry name" value="ABC_MJ0796_LolCDE_FtsE"/>
    <property type="match status" value="1"/>
</dbReference>
<dbReference type="PANTHER" id="PTHR24220:SF86">
    <property type="entry name" value="ABC TRANSPORTER ABCH.1"/>
    <property type="match status" value="1"/>
</dbReference>
<dbReference type="SUPFAM" id="SSF52540">
    <property type="entry name" value="P-loop containing nucleoside triphosphate hydrolases"/>
    <property type="match status" value="1"/>
</dbReference>
<dbReference type="AlphaFoldDB" id="A0A9X6LCU5"/>
<evidence type="ECO:0000256" key="4">
    <source>
        <dbReference type="ARBA" id="ARBA00022840"/>
    </source>
</evidence>
<organism evidence="6 7">
    <name type="scientific">Bacillus thuringiensis subsp. higo</name>
    <dbReference type="NCBI Taxonomy" id="132266"/>
    <lineage>
        <taxon>Bacteria</taxon>
        <taxon>Bacillati</taxon>
        <taxon>Bacillota</taxon>
        <taxon>Bacilli</taxon>
        <taxon>Bacillales</taxon>
        <taxon>Bacillaceae</taxon>
        <taxon>Bacillus</taxon>
        <taxon>Bacillus cereus group</taxon>
    </lineage>
</organism>
<reference evidence="6 7" key="1">
    <citation type="submission" date="2016-10" db="EMBL/GenBank/DDBJ databases">
        <title>Comparative genomics of Bacillus thuringiensis reveals a path to pathogens against multiple invertebrate hosts.</title>
        <authorList>
            <person name="Zheng J."/>
            <person name="Gao Q."/>
            <person name="Liu H."/>
            <person name="Peng D."/>
            <person name="Ruan L."/>
            <person name="Sun M."/>
        </authorList>
    </citation>
    <scope>NUCLEOTIDE SEQUENCE [LARGE SCALE GENOMIC DNA]</scope>
    <source>
        <strain evidence="6">BGSC 4AU1</strain>
    </source>
</reference>
<evidence type="ECO:0000259" key="5">
    <source>
        <dbReference type="PROSITE" id="PS50893"/>
    </source>
</evidence>
<dbReference type="InterPro" id="IPR003593">
    <property type="entry name" value="AAA+_ATPase"/>
</dbReference>
<protein>
    <submittedName>
        <fullName evidence="6">Peptide ABC transporter ATP-binding protein</fullName>
    </submittedName>
</protein>
<dbReference type="Pfam" id="PF00005">
    <property type="entry name" value="ABC_tran"/>
    <property type="match status" value="1"/>
</dbReference>
<dbReference type="FunFam" id="3.40.50.300:FF:000032">
    <property type="entry name" value="Export ABC transporter ATP-binding protein"/>
    <property type="match status" value="1"/>
</dbReference>
<dbReference type="InterPro" id="IPR017911">
    <property type="entry name" value="MacB-like_ATP-bd"/>
</dbReference>
<keyword evidence="3" id="KW-0547">Nucleotide-binding</keyword>
<dbReference type="InterPro" id="IPR003439">
    <property type="entry name" value="ABC_transporter-like_ATP-bd"/>
</dbReference>
<dbReference type="PROSITE" id="PS50893">
    <property type="entry name" value="ABC_TRANSPORTER_2"/>
    <property type="match status" value="1"/>
</dbReference>
<accession>A0A9X6LCU5</accession>
<dbReference type="Gene3D" id="3.40.50.300">
    <property type="entry name" value="P-loop containing nucleotide triphosphate hydrolases"/>
    <property type="match status" value="1"/>
</dbReference>
<dbReference type="GO" id="GO:0098796">
    <property type="term" value="C:membrane protein complex"/>
    <property type="evidence" value="ECO:0007669"/>
    <property type="project" value="UniProtKB-ARBA"/>
</dbReference>
<dbReference type="GO" id="GO:0022857">
    <property type="term" value="F:transmembrane transporter activity"/>
    <property type="evidence" value="ECO:0007669"/>
    <property type="project" value="TreeGrafter"/>
</dbReference>
<evidence type="ECO:0000313" key="6">
    <source>
        <dbReference type="EMBL" id="OUB39491.1"/>
    </source>
</evidence>
<name>A0A9X6LCU5_BACUH</name>
<dbReference type="GO" id="GO:0005886">
    <property type="term" value="C:plasma membrane"/>
    <property type="evidence" value="ECO:0007669"/>
    <property type="project" value="TreeGrafter"/>
</dbReference>
<feature type="domain" description="ABC transporter" evidence="5">
    <location>
        <begin position="2"/>
        <end position="216"/>
    </location>
</feature>
<dbReference type="PANTHER" id="PTHR24220">
    <property type="entry name" value="IMPORT ATP-BINDING PROTEIN"/>
    <property type="match status" value="1"/>
</dbReference>
<comment type="similarity">
    <text evidence="1">Belongs to the ABC transporter superfamily.</text>
</comment>
<evidence type="ECO:0000313" key="7">
    <source>
        <dbReference type="Proteomes" id="UP000194816"/>
    </source>
</evidence>
<sequence length="216" mass="24144">MIQLANVAKGYGKSNFSALKDINLTIEKGEMIAIMGPSGSGKSTLLNIIGLIESPSTGMYFLDGMDTSTFKSNYHKYRNTEVGFVFQNFSLLDDYTVVENVMLPLVYRKISHKKRIQISKEMLEMVGLERHINKYPYELSGGEQQRTAIARALAQDTKIILADEPTGALDQENGKKIMSILKEINKQGKTVLVVTHDQKVAAYCQRTIRLLDGCMV</sequence>
<comment type="caution">
    <text evidence="6">The sequence shown here is derived from an EMBL/GenBank/DDBJ whole genome shotgun (WGS) entry which is preliminary data.</text>
</comment>
<dbReference type="GO" id="GO:0005524">
    <property type="term" value="F:ATP binding"/>
    <property type="evidence" value="ECO:0007669"/>
    <property type="project" value="UniProtKB-KW"/>
</dbReference>
<evidence type="ECO:0000256" key="1">
    <source>
        <dbReference type="ARBA" id="ARBA00005417"/>
    </source>
</evidence>
<dbReference type="InterPro" id="IPR027417">
    <property type="entry name" value="P-loop_NTPase"/>
</dbReference>
<gene>
    <name evidence="6" type="ORF">BK716_32455</name>
</gene>
<dbReference type="EMBL" id="MOOK01000239">
    <property type="protein sequence ID" value="OUB39491.1"/>
    <property type="molecule type" value="Genomic_DNA"/>
</dbReference>
<evidence type="ECO:0000256" key="2">
    <source>
        <dbReference type="ARBA" id="ARBA00022448"/>
    </source>
</evidence>
<dbReference type="InterPro" id="IPR015854">
    <property type="entry name" value="ABC_transpr_LolD-like"/>
</dbReference>
<keyword evidence="2" id="KW-0813">Transport</keyword>
<keyword evidence="4 6" id="KW-0067">ATP-binding</keyword>
<proteinExistence type="inferred from homology"/>
<dbReference type="SMART" id="SM00382">
    <property type="entry name" value="AAA"/>
    <property type="match status" value="1"/>
</dbReference>
<dbReference type="GO" id="GO:0016887">
    <property type="term" value="F:ATP hydrolysis activity"/>
    <property type="evidence" value="ECO:0007669"/>
    <property type="project" value="InterPro"/>
</dbReference>
<dbReference type="Proteomes" id="UP000194816">
    <property type="component" value="Unassembled WGS sequence"/>
</dbReference>